<gene>
    <name evidence="1" type="ORF">LX81_04226</name>
</gene>
<organism evidence="1 2">
    <name type="scientific">Palleronia aestuarii</name>
    <dbReference type="NCBI Taxonomy" id="568105"/>
    <lineage>
        <taxon>Bacteria</taxon>
        <taxon>Pseudomonadati</taxon>
        <taxon>Pseudomonadota</taxon>
        <taxon>Alphaproteobacteria</taxon>
        <taxon>Rhodobacterales</taxon>
        <taxon>Roseobacteraceae</taxon>
        <taxon>Palleronia</taxon>
    </lineage>
</organism>
<evidence type="ECO:0000313" key="2">
    <source>
        <dbReference type="Proteomes" id="UP000248916"/>
    </source>
</evidence>
<dbReference type="AlphaFoldDB" id="A0A2W7PM39"/>
<reference evidence="1 2" key="1">
    <citation type="submission" date="2018-06" db="EMBL/GenBank/DDBJ databases">
        <title>Genomic Encyclopedia of Archaeal and Bacterial Type Strains, Phase II (KMG-II): from individual species to whole genera.</title>
        <authorList>
            <person name="Goeker M."/>
        </authorList>
    </citation>
    <scope>NUCLEOTIDE SEQUENCE [LARGE SCALE GENOMIC DNA]</scope>
    <source>
        <strain evidence="1 2">DSM 22009</strain>
    </source>
</reference>
<dbReference type="Proteomes" id="UP000248916">
    <property type="component" value="Unassembled WGS sequence"/>
</dbReference>
<dbReference type="RefSeq" id="WP_111539184.1">
    <property type="nucleotide sequence ID" value="NZ_QKZL01000046.1"/>
</dbReference>
<proteinExistence type="predicted"/>
<sequence>MTEDDLEPLRQAREMMAARMRDVIDRKRRRGTLDRDDTSDALEIEAVGHCLDLTRDAYDEMAKAHGLSTLRERHEAWAAQFPPHDPDDGIPF</sequence>
<comment type="caution">
    <text evidence="1">The sequence shown here is derived from an EMBL/GenBank/DDBJ whole genome shotgun (WGS) entry which is preliminary data.</text>
</comment>
<evidence type="ECO:0000313" key="1">
    <source>
        <dbReference type="EMBL" id="PZX10389.1"/>
    </source>
</evidence>
<dbReference type="EMBL" id="QKZL01000046">
    <property type="protein sequence ID" value="PZX10389.1"/>
    <property type="molecule type" value="Genomic_DNA"/>
</dbReference>
<accession>A0A2W7PM39</accession>
<keyword evidence="2" id="KW-1185">Reference proteome</keyword>
<name>A0A2W7PM39_9RHOB</name>
<protein>
    <submittedName>
        <fullName evidence="1">Uncharacterized protein</fullName>
    </submittedName>
</protein>